<feature type="domain" description="C2H2-type" evidence="14">
    <location>
        <begin position="1342"/>
        <end position="1370"/>
    </location>
</feature>
<dbReference type="GO" id="GO:0000981">
    <property type="term" value="F:DNA-binding transcription factor activity, RNA polymerase II-specific"/>
    <property type="evidence" value="ECO:0007669"/>
    <property type="project" value="TreeGrafter"/>
</dbReference>
<dbReference type="OrthoDB" id="1095242at2759"/>
<dbReference type="GeneID" id="108508548"/>
<evidence type="ECO:0000256" key="5">
    <source>
        <dbReference type="ARBA" id="ARBA00022771"/>
    </source>
</evidence>
<feature type="domain" description="C2H2-type" evidence="14">
    <location>
        <begin position="379"/>
        <end position="406"/>
    </location>
</feature>
<dbReference type="FunFam" id="3.30.160.60:FF:000322">
    <property type="entry name" value="GDNF-inducible zinc finger protein 1"/>
    <property type="match status" value="1"/>
</dbReference>
<evidence type="ECO:0000313" key="15">
    <source>
        <dbReference type="Proteomes" id="UP000504624"/>
    </source>
</evidence>
<evidence type="ECO:0000313" key="16">
    <source>
        <dbReference type="RefSeq" id="XP_017692888.1"/>
    </source>
</evidence>
<keyword evidence="3" id="KW-0479">Metal-binding</keyword>
<keyword evidence="10" id="KW-0539">Nucleus</keyword>
<dbReference type="Pfam" id="PF00096">
    <property type="entry name" value="zf-C2H2"/>
    <property type="match status" value="12"/>
</dbReference>
<dbReference type="SUPFAM" id="SSF57667">
    <property type="entry name" value="beta-beta-alpha zinc fingers"/>
    <property type="match status" value="10"/>
</dbReference>
<feature type="compositionally biased region" description="Acidic residues" evidence="12">
    <location>
        <begin position="1231"/>
        <end position="1248"/>
    </location>
</feature>
<feature type="compositionally biased region" description="Basic and acidic residues" evidence="12">
    <location>
        <begin position="1172"/>
        <end position="1184"/>
    </location>
</feature>
<dbReference type="InterPro" id="IPR036236">
    <property type="entry name" value="Znf_C2H2_sf"/>
</dbReference>
<dbReference type="PROSITE" id="PS50097">
    <property type="entry name" value="BTB"/>
    <property type="match status" value="2"/>
</dbReference>
<comment type="similarity">
    <text evidence="2">Belongs to the krueppel C2H2-type zinc-finger protein family.</text>
</comment>
<dbReference type="GO" id="GO:0005634">
    <property type="term" value="C:nucleus"/>
    <property type="evidence" value="ECO:0007669"/>
    <property type="project" value="UniProtKB-SubCell"/>
</dbReference>
<dbReference type="Pfam" id="PF13912">
    <property type="entry name" value="zf-C2H2_6"/>
    <property type="match status" value="2"/>
</dbReference>
<feature type="domain" description="C2H2-type" evidence="14">
    <location>
        <begin position="1372"/>
        <end position="1399"/>
    </location>
</feature>
<dbReference type="GO" id="GO:0000122">
    <property type="term" value="P:negative regulation of transcription by RNA polymerase II"/>
    <property type="evidence" value="ECO:0007669"/>
    <property type="project" value="UniProtKB-ARBA"/>
</dbReference>
<dbReference type="FunFam" id="3.30.160.60:FF:002343">
    <property type="entry name" value="Zinc finger protein 33A"/>
    <property type="match status" value="2"/>
</dbReference>
<keyword evidence="7" id="KW-0805">Transcription regulation</keyword>
<feature type="domain" description="C2H2-type" evidence="14">
    <location>
        <begin position="814"/>
        <end position="841"/>
    </location>
</feature>
<feature type="domain" description="C2H2-type" evidence="14">
    <location>
        <begin position="407"/>
        <end position="435"/>
    </location>
</feature>
<dbReference type="Gene3D" id="3.30.710.10">
    <property type="entry name" value="Potassium Channel Kv1.1, Chain A"/>
    <property type="match status" value="2"/>
</dbReference>
<evidence type="ECO:0000256" key="10">
    <source>
        <dbReference type="ARBA" id="ARBA00023242"/>
    </source>
</evidence>
<name>A0A6J0J1J4_9PASS</name>
<comment type="subcellular location">
    <subcellularLocation>
        <location evidence="1">Nucleus</location>
    </subcellularLocation>
</comment>
<organism evidence="15 16">
    <name type="scientific">Lepidothrix coronata</name>
    <name type="common">blue-crowned manakin</name>
    <dbReference type="NCBI Taxonomy" id="321398"/>
    <lineage>
        <taxon>Eukaryota</taxon>
        <taxon>Metazoa</taxon>
        <taxon>Chordata</taxon>
        <taxon>Craniata</taxon>
        <taxon>Vertebrata</taxon>
        <taxon>Euteleostomi</taxon>
        <taxon>Archelosauria</taxon>
        <taxon>Archosauria</taxon>
        <taxon>Dinosauria</taxon>
        <taxon>Saurischia</taxon>
        <taxon>Theropoda</taxon>
        <taxon>Coelurosauria</taxon>
        <taxon>Aves</taxon>
        <taxon>Neognathae</taxon>
        <taxon>Neoaves</taxon>
        <taxon>Telluraves</taxon>
        <taxon>Australaves</taxon>
        <taxon>Passeriformes</taxon>
        <taxon>Pipridae</taxon>
        <taxon>Lepidothrix</taxon>
    </lineage>
</organism>
<evidence type="ECO:0000256" key="3">
    <source>
        <dbReference type="ARBA" id="ARBA00022723"/>
    </source>
</evidence>
<feature type="domain" description="C2H2-type" evidence="14">
    <location>
        <begin position="1400"/>
        <end position="1427"/>
    </location>
</feature>
<dbReference type="PANTHER" id="PTHR24394:SF29">
    <property type="entry name" value="MYONEURIN"/>
    <property type="match status" value="1"/>
</dbReference>
<protein>
    <submittedName>
        <fullName evidence="16">GDNF-inducible zinc finger protein 1</fullName>
    </submittedName>
</protein>
<keyword evidence="6" id="KW-0862">Zinc</keyword>
<dbReference type="FunFam" id="3.30.160.60:FF:000690">
    <property type="entry name" value="Zinc finger protein 354C"/>
    <property type="match status" value="2"/>
</dbReference>
<dbReference type="Proteomes" id="UP000504624">
    <property type="component" value="Unplaced"/>
</dbReference>
<dbReference type="PROSITE" id="PS50157">
    <property type="entry name" value="ZINC_FINGER_C2H2_2"/>
    <property type="match status" value="19"/>
</dbReference>
<dbReference type="FunFam" id="3.30.160.60:FF:001498">
    <property type="entry name" value="Zinc finger protein 404"/>
    <property type="match status" value="1"/>
</dbReference>
<feature type="domain" description="C2H2-type" evidence="14">
    <location>
        <begin position="615"/>
        <end position="643"/>
    </location>
</feature>
<feature type="region of interest" description="Disordered" evidence="12">
    <location>
        <begin position="450"/>
        <end position="576"/>
    </location>
</feature>
<feature type="region of interest" description="Disordered" evidence="12">
    <location>
        <begin position="1124"/>
        <end position="1189"/>
    </location>
</feature>
<dbReference type="Gene3D" id="3.30.160.60">
    <property type="entry name" value="Classic Zinc Finger"/>
    <property type="match status" value="17"/>
</dbReference>
<dbReference type="SMART" id="SM00355">
    <property type="entry name" value="ZnF_C2H2"/>
    <property type="match status" value="22"/>
</dbReference>
<dbReference type="InterPro" id="IPR000210">
    <property type="entry name" value="BTB/POZ_dom"/>
</dbReference>
<dbReference type="PANTHER" id="PTHR24394">
    <property type="entry name" value="ZINC FINGER PROTEIN"/>
    <property type="match status" value="1"/>
</dbReference>
<feature type="domain" description="BTB" evidence="13">
    <location>
        <begin position="1010"/>
        <end position="1082"/>
    </location>
</feature>
<reference evidence="16" key="1">
    <citation type="submission" date="2025-08" db="UniProtKB">
        <authorList>
            <consortium name="RefSeq"/>
        </authorList>
    </citation>
    <scope>IDENTIFICATION</scope>
</reference>
<evidence type="ECO:0000256" key="2">
    <source>
        <dbReference type="ARBA" id="ARBA00006991"/>
    </source>
</evidence>
<dbReference type="FunFam" id="3.30.160.60:FF:003027">
    <property type="entry name" value="GDNF-inducible zinc finger protein 1"/>
    <property type="match status" value="1"/>
</dbReference>
<feature type="compositionally biased region" description="Basic and acidic residues" evidence="12">
    <location>
        <begin position="456"/>
        <end position="466"/>
    </location>
</feature>
<accession>A0A6J0J1J4</accession>
<evidence type="ECO:0000259" key="13">
    <source>
        <dbReference type="PROSITE" id="PS50097"/>
    </source>
</evidence>
<feature type="domain" description="C2H2-type" evidence="14">
    <location>
        <begin position="786"/>
        <end position="813"/>
    </location>
</feature>
<feature type="region of interest" description="Disordered" evidence="12">
    <location>
        <begin position="1216"/>
        <end position="1279"/>
    </location>
</feature>
<dbReference type="FunFam" id="3.30.160.60:FF:000446">
    <property type="entry name" value="Zinc finger protein"/>
    <property type="match status" value="2"/>
</dbReference>
<gene>
    <name evidence="16" type="primary">GZF1</name>
</gene>
<feature type="domain" description="C2H2-type" evidence="14">
    <location>
        <begin position="758"/>
        <end position="785"/>
    </location>
</feature>
<dbReference type="GO" id="GO:0008270">
    <property type="term" value="F:zinc ion binding"/>
    <property type="evidence" value="ECO:0007669"/>
    <property type="project" value="UniProtKB-KW"/>
</dbReference>
<keyword evidence="15" id="KW-1185">Reference proteome</keyword>
<dbReference type="FunFam" id="3.30.160.60:FF:001818">
    <property type="entry name" value="GDNF-inducible zinc finger protein 1 isoform X1"/>
    <property type="match status" value="2"/>
</dbReference>
<feature type="compositionally biased region" description="Basic and acidic residues" evidence="12">
    <location>
        <begin position="1249"/>
        <end position="1276"/>
    </location>
</feature>
<evidence type="ECO:0000256" key="11">
    <source>
        <dbReference type="PROSITE-ProRule" id="PRU00042"/>
    </source>
</evidence>
<dbReference type="CTD" id="64412"/>
<feature type="domain" description="C2H2-type" evidence="14">
    <location>
        <begin position="644"/>
        <end position="672"/>
    </location>
</feature>
<feature type="domain" description="C2H2-type" evidence="14">
    <location>
        <begin position="842"/>
        <end position="869"/>
    </location>
</feature>
<evidence type="ECO:0000256" key="4">
    <source>
        <dbReference type="ARBA" id="ARBA00022737"/>
    </source>
</evidence>
<feature type="domain" description="C2H2-type" evidence="14">
    <location>
        <begin position="702"/>
        <end position="729"/>
    </location>
</feature>
<sequence length="1544" mass="174133">MEKKKILMKSKVAAPNLLRALHSLYQFGHLCDVTVLTQHLGIQEEFLAHKAVLAASSNYFKGLFLHEEMLDAKTCTVTLQDIYTEEFTSFLEFVYTAEVEIEAEKLQRMKEIAERLECKDLLDICEEVKAEGRKGLDLSLHLKGQRGENGGSQWPHIQHEENPGLRSSSQVVAIPVQRKLWDRQKHKKLLAGLELIGGQAVGLEQEDAGFPDPKPRTAKLPKCNNLDSTNGLGVDIVSLENEDSRSLLSQTEAQGACLVIRNTLPEQWEDGKSLISQFSTKTERRKLPRHTAKIPTPVACRKRDESFRVLEQYREHVELQHDAGLALRSHCERCGQRFPAPRNLRQHRPCGSSGHARVPRRRDAAERIRRAPLGKRECRACPYCDKVVSSKCGLSVHIRTHTGDRPYKCERCPASFAHRSAYTTHVRKIHESGQERKLLPVYWMVVPPAPGPNATSRDKDPDREPWDVTSEATRSEEEPGGSSTAEAERSEEQEEQNGKHQEAEARSEEGNEDEGEMSVKGEEKEGDYEAGCSEAEGGTAKEVCSEEDGGDSNEQDGEERESDQESKLQKVSKSGANKNPPYVIRCEKCHEQFVSRKRYVDHCRDVHQCLPGKAYRCDVCSKGFASYTSWKEHRACVHTEERRFSCPLCNATFKRQRDVRTHSVRKHEGRVKRPLCSVCGKILSSRTALVFHMRTHTGEKPYECGVCHSRFAQPSQLKIHTRSHTGEKPYICEDCGASFADKGKLTGHKRTHTGERLFKCDVCGKHFATKEYLKCHKRCHMGAKPYKCEVCGKTFGLRASLAQHSNVHAETRPYFCEQCGKTFTQQGALRRHQRIHTGEKPYKCRACERTFTDMSTLRRHVAIHDRNAHWRSFLIDLTTKKDHNWSKIETFGEAHAGGGSIPEIWSMDQGKLCKPEGTKTAAQVAPGAGDTGDSNRSLLYLAGGAVARQRFRPRPGPSGSSGRERTGNTPGTLLAGGRKMESAPVLLESKSSPINLLNEMHQLRLLGHLCDVTVSVEYQGVRAEFVAHKAVLAATSKFFKEVFLNEKAVDGPRSNVFLNEVQVADFASFLEFVYTAKVEVEEDRVQRMLEIAEKLKCLDLSETCFQLKKQMLESVLLELQNFSESQNSEEEGTAHPNVPPESKAVAEAEQETPGSPVARPSHGASPEAPAAKSKEKTDRKKEMLKAPYAKIRRASGRLAGRKVFVEIPKKKYTRRLREQQKNAEVAAEDDKCPEDEELCDPEGEEERGEDAAVKPEGAGREGSPEENRPKAGEDKKKRGSNFKCGTCEKEFLYEKSFLKHIQHSHGIAAELVFRCETCGQTFANRCNLRSHQRHVHSSERRFPCELCGKKFKRKKDVKRHILQVHEGGGERHQCQQCGKGLSSRTALRLHERTHTGHKPYGCPECEAKFSQPSALKTHMRIHTGEKPFVCDECGARFTQNHMLIYHRRCHTGERPFMCETCGKSFASKEYLKHHNRIHTGSKPFKCEVCFRTFAQRNSLYQHIKVHTGRMCSFYLTLTIAIFQQGISPPGFFPKARIPTLPATA</sequence>
<keyword evidence="4" id="KW-0677">Repeat</keyword>
<dbReference type="SMART" id="SM00225">
    <property type="entry name" value="BTB"/>
    <property type="match status" value="2"/>
</dbReference>
<evidence type="ECO:0000256" key="8">
    <source>
        <dbReference type="ARBA" id="ARBA00023125"/>
    </source>
</evidence>
<dbReference type="SUPFAM" id="SSF54695">
    <property type="entry name" value="POZ domain"/>
    <property type="match status" value="2"/>
</dbReference>
<dbReference type="InterPro" id="IPR013087">
    <property type="entry name" value="Znf_C2H2_type"/>
</dbReference>
<dbReference type="Pfam" id="PF00651">
    <property type="entry name" value="BTB"/>
    <property type="match status" value="2"/>
</dbReference>
<evidence type="ECO:0000256" key="6">
    <source>
        <dbReference type="ARBA" id="ARBA00022833"/>
    </source>
</evidence>
<feature type="domain" description="C2H2-type" evidence="14">
    <location>
        <begin position="730"/>
        <end position="757"/>
    </location>
</feature>
<feature type="domain" description="BTB" evidence="13">
    <location>
        <begin position="31"/>
        <end position="103"/>
    </location>
</feature>
<dbReference type="PROSITE" id="PS00028">
    <property type="entry name" value="ZINC_FINGER_C2H2_1"/>
    <property type="match status" value="19"/>
</dbReference>
<evidence type="ECO:0000256" key="9">
    <source>
        <dbReference type="ARBA" id="ARBA00023163"/>
    </source>
</evidence>
<dbReference type="GO" id="GO:0003677">
    <property type="term" value="F:DNA binding"/>
    <property type="evidence" value="ECO:0007669"/>
    <property type="project" value="UniProtKB-KW"/>
</dbReference>
<evidence type="ECO:0000259" key="14">
    <source>
        <dbReference type="PROSITE" id="PS50157"/>
    </source>
</evidence>
<feature type="compositionally biased region" description="Acidic residues" evidence="12">
    <location>
        <begin position="545"/>
        <end position="562"/>
    </location>
</feature>
<feature type="domain" description="C2H2-type" evidence="14">
    <location>
        <begin position="1484"/>
        <end position="1511"/>
    </location>
</feature>
<feature type="domain" description="C2H2-type" evidence="14">
    <location>
        <begin position="1428"/>
        <end position="1455"/>
    </location>
</feature>
<feature type="domain" description="C2H2-type" evidence="14">
    <location>
        <begin position="1456"/>
        <end position="1483"/>
    </location>
</feature>
<dbReference type="FunFam" id="3.30.160.60:FF:000709">
    <property type="entry name" value="GDNF-inducible zinc finger protein 1"/>
    <property type="match status" value="1"/>
</dbReference>
<evidence type="ECO:0000256" key="7">
    <source>
        <dbReference type="ARBA" id="ARBA00023015"/>
    </source>
</evidence>
<feature type="domain" description="C2H2-type" evidence="14">
    <location>
        <begin position="1282"/>
        <end position="1305"/>
    </location>
</feature>
<evidence type="ECO:0000256" key="12">
    <source>
        <dbReference type="SAM" id="MobiDB-lite"/>
    </source>
</evidence>
<dbReference type="RefSeq" id="XP_017692888.1">
    <property type="nucleotide sequence ID" value="XM_017837399.1"/>
</dbReference>
<keyword evidence="8" id="KW-0238">DNA-binding</keyword>
<keyword evidence="9" id="KW-0804">Transcription</keyword>
<dbReference type="FunFam" id="3.30.710.10:FF:000090">
    <property type="entry name" value="GDNF inducible zinc finger protein 1"/>
    <property type="match status" value="1"/>
</dbReference>
<feature type="domain" description="C2H2-type" evidence="14">
    <location>
        <begin position="1313"/>
        <end position="1341"/>
    </location>
</feature>
<feature type="domain" description="C2H2-type" evidence="14">
    <location>
        <begin position="674"/>
        <end position="701"/>
    </location>
</feature>
<keyword evidence="5 11" id="KW-0863">Zinc-finger</keyword>
<evidence type="ECO:0000256" key="1">
    <source>
        <dbReference type="ARBA" id="ARBA00004123"/>
    </source>
</evidence>
<feature type="region of interest" description="Disordered" evidence="12">
    <location>
        <begin position="950"/>
        <end position="975"/>
    </location>
</feature>
<dbReference type="CDD" id="cd18211">
    <property type="entry name" value="BTB_POZ_ZBTB23_GZF1"/>
    <property type="match status" value="1"/>
</dbReference>
<dbReference type="InterPro" id="IPR011333">
    <property type="entry name" value="SKP1/BTB/POZ_sf"/>
</dbReference>
<proteinExistence type="inferred from homology"/>
<feature type="compositionally biased region" description="Basic and acidic residues" evidence="12">
    <location>
        <begin position="486"/>
        <end position="509"/>
    </location>
</feature>